<keyword evidence="1 2" id="KW-0539">Nucleus</keyword>
<gene>
    <name evidence="2" type="primary">MED15</name>
    <name evidence="5" type="ORF">NP493_998g00014</name>
</gene>
<comment type="subcellular location">
    <subcellularLocation>
        <location evidence="2">Nucleus</location>
    </subcellularLocation>
</comment>
<feature type="region of interest" description="Disordered" evidence="3">
    <location>
        <begin position="1"/>
        <end position="23"/>
    </location>
</feature>
<evidence type="ECO:0000256" key="3">
    <source>
        <dbReference type="SAM" id="MobiDB-lite"/>
    </source>
</evidence>
<keyword evidence="2" id="KW-0010">Activator</keyword>
<evidence type="ECO:0000313" key="5">
    <source>
        <dbReference type="EMBL" id="KAK2172033.1"/>
    </source>
</evidence>
<keyword evidence="2" id="KW-0804">Transcription</keyword>
<dbReference type="Gene3D" id="1.10.246.20">
    <property type="entry name" value="Coactivator CBP, KIX domain"/>
    <property type="match status" value="1"/>
</dbReference>
<comment type="similarity">
    <text evidence="2">Belongs to the Mediator complex subunit 15 family.</text>
</comment>
<evidence type="ECO:0000259" key="4">
    <source>
        <dbReference type="Pfam" id="PF09606"/>
    </source>
</evidence>
<accession>A0AAD9KK67</accession>
<evidence type="ECO:0000313" key="6">
    <source>
        <dbReference type="Proteomes" id="UP001209878"/>
    </source>
</evidence>
<feature type="domain" description="Mediator of RNA polymerase II transcription subunit 15 N-terminal" evidence="4">
    <location>
        <begin position="19"/>
        <end position="82"/>
    </location>
</feature>
<dbReference type="GO" id="GO:0005634">
    <property type="term" value="C:nucleus"/>
    <property type="evidence" value="ECO:0007669"/>
    <property type="project" value="UniProtKB-SubCell"/>
</dbReference>
<dbReference type="GO" id="GO:0003712">
    <property type="term" value="F:transcription coregulator activity"/>
    <property type="evidence" value="ECO:0007669"/>
    <property type="project" value="InterPro"/>
</dbReference>
<proteinExistence type="inferred from homology"/>
<evidence type="ECO:0000256" key="1">
    <source>
        <dbReference type="ARBA" id="ARBA00023242"/>
    </source>
</evidence>
<dbReference type="SUPFAM" id="SSF47040">
    <property type="entry name" value="Kix domain of CBP (creb binding protein)"/>
    <property type="match status" value="1"/>
</dbReference>
<dbReference type="GO" id="GO:0006355">
    <property type="term" value="P:regulation of DNA-templated transcription"/>
    <property type="evidence" value="ECO:0007669"/>
    <property type="project" value="InterPro"/>
</dbReference>
<organism evidence="5 6">
    <name type="scientific">Ridgeia piscesae</name>
    <name type="common">Tubeworm</name>
    <dbReference type="NCBI Taxonomy" id="27915"/>
    <lineage>
        <taxon>Eukaryota</taxon>
        <taxon>Metazoa</taxon>
        <taxon>Spiralia</taxon>
        <taxon>Lophotrochozoa</taxon>
        <taxon>Annelida</taxon>
        <taxon>Polychaeta</taxon>
        <taxon>Sedentaria</taxon>
        <taxon>Canalipalpata</taxon>
        <taxon>Sabellida</taxon>
        <taxon>Siboglinidae</taxon>
        <taxon>Ridgeia</taxon>
    </lineage>
</organism>
<dbReference type="AlphaFoldDB" id="A0AAD9KK67"/>
<comment type="caution">
    <text evidence="5">The sequence shown here is derived from an EMBL/GenBank/DDBJ whole genome shotgun (WGS) entry which is preliminary data.</text>
</comment>
<sequence>MKMAARGQTRVGNGETMNKDTWATQPLRQKMIGEIEKTMAHCNYPVNRTSAQMEGYIYQQATSREEYISMTARVIIHIREMVDWRYQLEDVHGLFCPNYDITEDK</sequence>
<dbReference type="InterPro" id="IPR036529">
    <property type="entry name" value="KIX_dom_sf"/>
</dbReference>
<dbReference type="EMBL" id="JAODUO010000998">
    <property type="protein sequence ID" value="KAK2172033.1"/>
    <property type="molecule type" value="Genomic_DNA"/>
</dbReference>
<protein>
    <recommendedName>
        <fullName evidence="2">Mediator of RNA polymerase II transcription subunit 15</fullName>
    </recommendedName>
    <alternativeName>
        <fullName evidence="2">Mediator complex subunit 15</fullName>
    </alternativeName>
</protein>
<dbReference type="Proteomes" id="UP001209878">
    <property type="component" value="Unassembled WGS sequence"/>
</dbReference>
<keyword evidence="6" id="KW-1185">Reference proteome</keyword>
<evidence type="ECO:0000256" key="2">
    <source>
        <dbReference type="RuleBase" id="RU364148"/>
    </source>
</evidence>
<comment type="function">
    <text evidence="2">Component of the Mediator complex, a coactivator involved in the regulated transcription of nearly all RNA polymerase II-dependent genes. Mediator functions as a bridge to convey information from gene-specific regulatory proteins to the basal RNA polymerase II transcription machinery. Mediator is recruited to promoters by direct interactions with regulatory proteins and serves as a scaffold for the assembly of a functional preinitiation complex with RNA polymerase II and the general transcription factors.</text>
</comment>
<dbReference type="Pfam" id="PF09606">
    <property type="entry name" value="Med15_N"/>
    <property type="match status" value="1"/>
</dbReference>
<reference evidence="5" key="1">
    <citation type="journal article" date="2023" name="Mol. Biol. Evol.">
        <title>Third-Generation Sequencing Reveals the Adaptive Role of the Epigenome in Three Deep-Sea Polychaetes.</title>
        <authorList>
            <person name="Perez M."/>
            <person name="Aroh O."/>
            <person name="Sun Y."/>
            <person name="Lan Y."/>
            <person name="Juniper S.K."/>
            <person name="Young C.R."/>
            <person name="Angers B."/>
            <person name="Qian P.Y."/>
        </authorList>
    </citation>
    <scope>NUCLEOTIDE SEQUENCE</scope>
    <source>
        <strain evidence="5">R07B-5</strain>
    </source>
</reference>
<keyword evidence="2" id="KW-0805">Transcription regulation</keyword>
<comment type="subunit">
    <text evidence="2">Component of the Mediator complex.</text>
</comment>
<dbReference type="InterPro" id="IPR019087">
    <property type="entry name" value="Med15_N"/>
</dbReference>
<name>A0AAD9KK67_RIDPI</name>